<dbReference type="EMBL" id="JAIQ01000040">
    <property type="protein sequence ID" value="KLE02030.1"/>
    <property type="molecule type" value="Genomic_DNA"/>
</dbReference>
<dbReference type="AlphaFoldDB" id="A0A0G9K8A3"/>
<name>A0A0G9K8A3_9BACT</name>
<evidence type="ECO:0000313" key="2">
    <source>
        <dbReference type="Proteomes" id="UP000035514"/>
    </source>
</evidence>
<evidence type="ECO:0000313" key="1">
    <source>
        <dbReference type="EMBL" id="KLE02030.1"/>
    </source>
</evidence>
<accession>A0A0G9K8A3</accession>
<dbReference type="RefSeq" id="WP_046996148.1">
    <property type="nucleotide sequence ID" value="NZ_JAIQ01000040.1"/>
</dbReference>
<organism evidence="1 2">
    <name type="scientific">Aliarcobacter butzleri L348</name>
    <dbReference type="NCBI Taxonomy" id="1447256"/>
    <lineage>
        <taxon>Bacteria</taxon>
        <taxon>Pseudomonadati</taxon>
        <taxon>Campylobacterota</taxon>
        <taxon>Epsilonproteobacteria</taxon>
        <taxon>Campylobacterales</taxon>
        <taxon>Arcobacteraceae</taxon>
        <taxon>Aliarcobacter</taxon>
    </lineage>
</organism>
<sequence>MKLKLKEICEYFSRDFTASETSKILNLSRPTVNYYYKIFRESIINDLFILKGNTFQVEYIKFRNEYFFYIINKNSIHLLEEHSKLLTNLKIFIKNEIKKSLINNSKSNAIRILYNKHTQNFTVVGFYTSTLGLQEFINNRLKKFRGIKKENIYSHIKESIFRFNFSNNEINEKILKSLSIKQGL</sequence>
<reference evidence="1 2" key="1">
    <citation type="submission" date="2014-01" db="EMBL/GenBank/DDBJ databases">
        <title>Development of a Comparative Genomic Fingerprinting Assay for High Resolution Genotyping of Arcobacter butzleri.</title>
        <authorList>
            <person name="Webb A.L."/>
            <person name="Inglis G.D."/>
            <person name="Kruczkiewicz P."/>
            <person name="Selinger L.B."/>
            <person name="Taboada E.N."/>
        </authorList>
    </citation>
    <scope>NUCLEOTIDE SEQUENCE [LARGE SCALE GENOMIC DNA]</scope>
    <source>
        <strain evidence="1 2">L348</strain>
    </source>
</reference>
<dbReference type="Proteomes" id="UP000035514">
    <property type="component" value="Unassembled WGS sequence"/>
</dbReference>
<gene>
    <name evidence="1" type="ORF">AA20_01710</name>
</gene>
<comment type="caution">
    <text evidence="1">The sequence shown here is derived from an EMBL/GenBank/DDBJ whole genome shotgun (WGS) entry which is preliminary data.</text>
</comment>
<protein>
    <submittedName>
        <fullName evidence="1">Uncharacterized protein</fullName>
    </submittedName>
</protein>
<proteinExistence type="predicted"/>
<dbReference type="PATRIC" id="fig|1447256.3.peg.329"/>